<dbReference type="STRING" id="1317121.ATO11_18620"/>
<protein>
    <submittedName>
        <fullName evidence="1">Uncharacterized protein</fullName>
    </submittedName>
</protein>
<dbReference type="EMBL" id="AQQZ01000012">
    <property type="protein sequence ID" value="KNG92199.1"/>
    <property type="molecule type" value="Genomic_DNA"/>
</dbReference>
<organism evidence="1 2">
    <name type="scientific">Pseudaestuariivita atlantica</name>
    <dbReference type="NCBI Taxonomy" id="1317121"/>
    <lineage>
        <taxon>Bacteria</taxon>
        <taxon>Pseudomonadati</taxon>
        <taxon>Pseudomonadota</taxon>
        <taxon>Alphaproteobacteria</taxon>
        <taxon>Rhodobacterales</taxon>
        <taxon>Paracoccaceae</taxon>
        <taxon>Pseudaestuariivita</taxon>
    </lineage>
</organism>
<dbReference type="Proteomes" id="UP000036938">
    <property type="component" value="Unassembled WGS sequence"/>
</dbReference>
<sequence>MTIGIVGYSAVVDSYPLGPKLMRDLEAALQDAPHVSVENFTWSPVHVVQRFQDGELERPDRIVLVGLAAESAAPGTVAAYRWRGGHQPEAKVQERVYEAVTGIVDLENTLMIGSYFDVWPSECFTVEADLAPDTFGRLVMAENEGRASPEKLEIELGYAPDKIREKLVAQVTTLAMKGVDAQNSTVTDKTADMLCPVRSFAETHVANAAGG</sequence>
<proteinExistence type="predicted"/>
<comment type="caution">
    <text evidence="1">The sequence shown here is derived from an EMBL/GenBank/DDBJ whole genome shotgun (WGS) entry which is preliminary data.</text>
</comment>
<gene>
    <name evidence="1" type="ORF">ATO11_18620</name>
</gene>
<dbReference type="AlphaFoldDB" id="A0A0L1JKB4"/>
<evidence type="ECO:0000313" key="2">
    <source>
        <dbReference type="Proteomes" id="UP000036938"/>
    </source>
</evidence>
<name>A0A0L1JKB4_9RHOB</name>
<accession>A0A0L1JKB4</accession>
<evidence type="ECO:0000313" key="1">
    <source>
        <dbReference type="EMBL" id="KNG92199.1"/>
    </source>
</evidence>
<keyword evidence="2" id="KW-1185">Reference proteome</keyword>
<reference evidence="1 2" key="1">
    <citation type="journal article" date="2015" name="Int. J. Syst. Evol. Microbiol.">
        <title>Aestuariivita atlantica sp. nov., isolated from deep sea sediment of the Atlantic Ocean.</title>
        <authorList>
            <person name="Li G."/>
            <person name="Lai Q."/>
            <person name="Du Y."/>
            <person name="Liu X."/>
            <person name="Sun F."/>
            <person name="Shao Z."/>
        </authorList>
    </citation>
    <scope>NUCLEOTIDE SEQUENCE [LARGE SCALE GENOMIC DNA]</scope>
    <source>
        <strain evidence="1 2">22II-S11-z3</strain>
    </source>
</reference>